<evidence type="ECO:0000313" key="2">
    <source>
        <dbReference type="EMBL" id="CAH1955780.1"/>
    </source>
</evidence>
<protein>
    <submittedName>
        <fullName evidence="2">Uncharacterized protein</fullName>
    </submittedName>
</protein>
<comment type="caution">
    <text evidence="2">The sequence shown here is derived from an EMBL/GenBank/DDBJ whole genome shotgun (WGS) entry which is preliminary data.</text>
</comment>
<feature type="region of interest" description="Disordered" evidence="1">
    <location>
        <begin position="34"/>
        <end position="56"/>
    </location>
</feature>
<reference evidence="2" key="1">
    <citation type="submission" date="2022-03" db="EMBL/GenBank/DDBJ databases">
        <authorList>
            <person name="Sayadi A."/>
        </authorList>
    </citation>
    <scope>NUCLEOTIDE SEQUENCE</scope>
</reference>
<keyword evidence="3" id="KW-1185">Reference proteome</keyword>
<proteinExistence type="predicted"/>
<dbReference type="AlphaFoldDB" id="A0A9P0NTM1"/>
<name>A0A9P0NTM1_ACAOB</name>
<dbReference type="EMBL" id="CAKOFQ010006662">
    <property type="protein sequence ID" value="CAH1955780.1"/>
    <property type="molecule type" value="Genomic_DNA"/>
</dbReference>
<organism evidence="2 3">
    <name type="scientific">Acanthoscelides obtectus</name>
    <name type="common">Bean weevil</name>
    <name type="synonym">Bruchus obtectus</name>
    <dbReference type="NCBI Taxonomy" id="200917"/>
    <lineage>
        <taxon>Eukaryota</taxon>
        <taxon>Metazoa</taxon>
        <taxon>Ecdysozoa</taxon>
        <taxon>Arthropoda</taxon>
        <taxon>Hexapoda</taxon>
        <taxon>Insecta</taxon>
        <taxon>Pterygota</taxon>
        <taxon>Neoptera</taxon>
        <taxon>Endopterygota</taxon>
        <taxon>Coleoptera</taxon>
        <taxon>Polyphaga</taxon>
        <taxon>Cucujiformia</taxon>
        <taxon>Chrysomeloidea</taxon>
        <taxon>Chrysomelidae</taxon>
        <taxon>Bruchinae</taxon>
        <taxon>Bruchini</taxon>
        <taxon>Acanthoscelides</taxon>
    </lineage>
</organism>
<dbReference type="Proteomes" id="UP001152888">
    <property type="component" value="Unassembled WGS sequence"/>
</dbReference>
<evidence type="ECO:0000256" key="1">
    <source>
        <dbReference type="SAM" id="MobiDB-lite"/>
    </source>
</evidence>
<evidence type="ECO:0000313" key="3">
    <source>
        <dbReference type="Proteomes" id="UP001152888"/>
    </source>
</evidence>
<gene>
    <name evidence="2" type="ORF">ACAOBT_LOCUS1238</name>
</gene>
<sequence length="71" mass="8080">MKLFRQVKSDSAKSRGNLAELAAPCACPSRGLGSTPIHYGRRGLSRDREQHAHRDNRRRPWLMAILDLQLI</sequence>
<accession>A0A9P0NTM1</accession>
<feature type="compositionally biased region" description="Basic and acidic residues" evidence="1">
    <location>
        <begin position="44"/>
        <end position="53"/>
    </location>
</feature>